<evidence type="ECO:0000313" key="9">
    <source>
        <dbReference type="Proteomes" id="UP001196870"/>
    </source>
</evidence>
<name>A0ABS5EZC8_9PROT</name>
<feature type="region of interest" description="Disordered" evidence="5">
    <location>
        <begin position="1"/>
        <end position="57"/>
    </location>
</feature>
<gene>
    <name evidence="8" type="ORF">GXW71_14610</name>
</gene>
<evidence type="ECO:0000256" key="6">
    <source>
        <dbReference type="SAM" id="Phobius"/>
    </source>
</evidence>
<evidence type="ECO:0000256" key="2">
    <source>
        <dbReference type="ARBA" id="ARBA00023015"/>
    </source>
</evidence>
<evidence type="ECO:0000256" key="4">
    <source>
        <dbReference type="ARBA" id="ARBA00023163"/>
    </source>
</evidence>
<feature type="domain" description="HTH lysR-type" evidence="7">
    <location>
        <begin position="58"/>
        <end position="115"/>
    </location>
</feature>
<dbReference type="InterPro" id="IPR000847">
    <property type="entry name" value="LysR_HTH_N"/>
</dbReference>
<keyword evidence="2" id="KW-0805">Transcription regulation</keyword>
<keyword evidence="3" id="KW-0238">DNA-binding</keyword>
<sequence>MPRRPGGASGRRGIDPPDAGCQERLRRTAHSAWTRVHDGPYSPQSSPREDPPIASRLPPLRGLRAFEAAGRRLSFTAAAEELGVTPGAISHQIRQLEEFLGTRLFDRQHREVVLTPQGLAYLRSVGEAFRRIEDDTRILFAASDPTTLRVYASTNFAMRWLVPRLPRFAASHPSIAVDIANPIGPPPALHPRRFDLAITHGPAPLAKEAPARLFDGRLVPVCSPGFLAGHPPLTHPRQLDPDRLIHSRQRKGDWRSWLRLAKVPEIDASRGIKFDDLNLGYIAALSGMGVMLFFANLISEDLRAGRLIALFDVALTDEPDWLVYATPAPERQRATLLFRDWLLAESQTPR</sequence>
<dbReference type="PANTHER" id="PTHR30537">
    <property type="entry name" value="HTH-TYPE TRANSCRIPTIONAL REGULATOR"/>
    <property type="match status" value="1"/>
</dbReference>
<proteinExistence type="inferred from homology"/>
<keyword evidence="4" id="KW-0804">Transcription</keyword>
<evidence type="ECO:0000256" key="5">
    <source>
        <dbReference type="SAM" id="MobiDB-lite"/>
    </source>
</evidence>
<dbReference type="InterPro" id="IPR005119">
    <property type="entry name" value="LysR_subst-bd"/>
</dbReference>
<dbReference type="Pfam" id="PF00126">
    <property type="entry name" value="HTH_1"/>
    <property type="match status" value="1"/>
</dbReference>
<dbReference type="Pfam" id="PF03466">
    <property type="entry name" value="LysR_substrate"/>
    <property type="match status" value="1"/>
</dbReference>
<dbReference type="InterPro" id="IPR036388">
    <property type="entry name" value="WH-like_DNA-bd_sf"/>
</dbReference>
<comment type="caution">
    <text evidence="8">The sequence shown here is derived from an EMBL/GenBank/DDBJ whole genome shotgun (WGS) entry which is preliminary data.</text>
</comment>
<dbReference type="Gene3D" id="1.10.10.10">
    <property type="entry name" value="Winged helix-like DNA-binding domain superfamily/Winged helix DNA-binding domain"/>
    <property type="match status" value="1"/>
</dbReference>
<dbReference type="InterPro" id="IPR036390">
    <property type="entry name" value="WH_DNA-bd_sf"/>
</dbReference>
<evidence type="ECO:0000313" key="8">
    <source>
        <dbReference type="EMBL" id="MBR0665588.1"/>
    </source>
</evidence>
<evidence type="ECO:0000259" key="7">
    <source>
        <dbReference type="PROSITE" id="PS50931"/>
    </source>
</evidence>
<comment type="similarity">
    <text evidence="1">Belongs to the LysR transcriptional regulatory family.</text>
</comment>
<dbReference type="PRINTS" id="PR00039">
    <property type="entry name" value="HTHLYSR"/>
</dbReference>
<dbReference type="InterPro" id="IPR058163">
    <property type="entry name" value="LysR-type_TF_proteobact-type"/>
</dbReference>
<keyword evidence="9" id="KW-1185">Reference proteome</keyword>
<dbReference type="CDD" id="cd08432">
    <property type="entry name" value="PBP2_GcdR_TrpI_HvrB_AmpR_like"/>
    <property type="match status" value="1"/>
</dbReference>
<accession>A0ABS5EZC8</accession>
<reference evidence="9" key="1">
    <citation type="journal article" date="2021" name="Syst. Appl. Microbiol.">
        <title>Roseomonas hellenica sp. nov., isolated from roots of wild-growing Alkanna tinctoria.</title>
        <authorList>
            <person name="Rat A."/>
            <person name="Naranjo H.D."/>
            <person name="Lebbe L."/>
            <person name="Cnockaert M."/>
            <person name="Krigas N."/>
            <person name="Grigoriadou K."/>
            <person name="Maloupa E."/>
            <person name="Willems A."/>
        </authorList>
    </citation>
    <scope>NUCLEOTIDE SEQUENCE [LARGE SCALE GENOMIC DNA]</scope>
    <source>
        <strain evidence="9">LMG 31523</strain>
    </source>
</reference>
<feature type="transmembrane region" description="Helical" evidence="6">
    <location>
        <begin position="279"/>
        <end position="298"/>
    </location>
</feature>
<evidence type="ECO:0000256" key="3">
    <source>
        <dbReference type="ARBA" id="ARBA00023125"/>
    </source>
</evidence>
<keyword evidence="6" id="KW-1133">Transmembrane helix</keyword>
<dbReference type="SUPFAM" id="SSF53850">
    <property type="entry name" value="Periplasmic binding protein-like II"/>
    <property type="match status" value="1"/>
</dbReference>
<dbReference type="PANTHER" id="PTHR30537:SF74">
    <property type="entry name" value="HTH-TYPE TRANSCRIPTIONAL REGULATOR TRPI"/>
    <property type="match status" value="1"/>
</dbReference>
<keyword evidence="6" id="KW-0472">Membrane</keyword>
<dbReference type="PROSITE" id="PS50931">
    <property type="entry name" value="HTH_LYSR"/>
    <property type="match status" value="1"/>
</dbReference>
<organism evidence="8 9">
    <name type="scientific">Plastoroseomonas hellenica</name>
    <dbReference type="NCBI Taxonomy" id="2687306"/>
    <lineage>
        <taxon>Bacteria</taxon>
        <taxon>Pseudomonadati</taxon>
        <taxon>Pseudomonadota</taxon>
        <taxon>Alphaproteobacteria</taxon>
        <taxon>Acetobacterales</taxon>
        <taxon>Acetobacteraceae</taxon>
        <taxon>Plastoroseomonas</taxon>
    </lineage>
</organism>
<dbReference type="RefSeq" id="WP_211853261.1">
    <property type="nucleotide sequence ID" value="NZ_JAAGBB010000016.1"/>
</dbReference>
<dbReference type="Gene3D" id="3.40.190.10">
    <property type="entry name" value="Periplasmic binding protein-like II"/>
    <property type="match status" value="2"/>
</dbReference>
<keyword evidence="6" id="KW-0812">Transmembrane</keyword>
<evidence type="ECO:0000256" key="1">
    <source>
        <dbReference type="ARBA" id="ARBA00009437"/>
    </source>
</evidence>
<protein>
    <submittedName>
        <fullName evidence="8">LysR family transcriptional regulator</fullName>
    </submittedName>
</protein>
<dbReference type="SUPFAM" id="SSF46785">
    <property type="entry name" value="Winged helix' DNA-binding domain"/>
    <property type="match status" value="1"/>
</dbReference>
<dbReference type="EMBL" id="JAAGBB010000016">
    <property type="protein sequence ID" value="MBR0665588.1"/>
    <property type="molecule type" value="Genomic_DNA"/>
</dbReference>
<dbReference type="Proteomes" id="UP001196870">
    <property type="component" value="Unassembled WGS sequence"/>
</dbReference>